<protein>
    <submittedName>
        <fullName evidence="1">Uncharacterized protein</fullName>
    </submittedName>
</protein>
<gene>
    <name evidence="1" type="ORF">SAMN04490208_0200</name>
</gene>
<dbReference type="EMBL" id="LT629706">
    <property type="protein sequence ID" value="SDN39999.1"/>
    <property type="molecule type" value="Genomic_DNA"/>
</dbReference>
<evidence type="ECO:0000313" key="1">
    <source>
        <dbReference type="EMBL" id="SDN39999.1"/>
    </source>
</evidence>
<reference evidence="1 2" key="1">
    <citation type="submission" date="2016-10" db="EMBL/GenBank/DDBJ databases">
        <authorList>
            <person name="Varghese N."/>
            <person name="Submissions S."/>
        </authorList>
    </citation>
    <scope>NUCLEOTIDE SEQUENCE [LARGE SCALE GENOMIC DNA]</scope>
    <source>
        <strain evidence="1 2">BS2776</strain>
    </source>
</reference>
<proteinExistence type="predicted"/>
<name>A0ABY0RAF6_9PSED</name>
<sequence length="2044" mass="224576">MVPPATQHTITLYLVMIFLTDRQRPIMINAQPKLVPLYTPLPQLADSAPRVPLANSAPNSAADVRALRARRDLQGPMPASHSRQEKISQFADALVERGDRKLAADIANALIRIKLDQNASIDSEQLPIPPDSTFRQPWSALANALHAEPFKSFAEANDIDPNAVMIDKTGSLIALKKDTSYDIYSRPDDDWECASVDVLAAVKKLPIWDLITFSDKDVAPLRNLIAFYDLPRSTMRDDDALHIIAKLLKSPAFPAPDKADKHYAQLMAKRNQQKKEASQAIADLPSQELNQRLAEFAPLTATKRVEHADEELATLCSQALIKLLPEPRSTSMGLPASAIILSEIPEYSTFNQARKNLLNALNSSPFTTFLQKNNITASSVRFHPDSGDLTGSVDGKDKTFTLNDVSDWPDIWDGIKSAVQQMGGGPDALVAYPAASASLNEVMRFYNEPVPELKGSTPKPLVSVLQRIAEMSQNKGFKALVDANTNDALSQAVRKRQQAVSNQLSGTAIKPSRLEALAQAVKASDADSVETGAESAESALAIAMHRAMLVVKADPTQASNKIINSIPHDSLFGQWWDYLGKALNGRGFTQWAREQKLDLASLRYDPSDRSLIGKVNGIDQRYTANDFAKKYPGYFDVLTPVLNAAAPFAARGTPLKLPQPLTADAPFESVCNFYGISPHYSSPAFAQQTQMMGQTQQFPNPVEDPDRIVNDLIRKKTAMGDSNDRYALMGELERINAGNDSTLIPVDPDSSHQPKGARTLEQFLRDNNWNNLTSTQQGENLLKALQTPVPESPPLGNLWGFLSTELPLSTAQRTKVALFVKNNIAPHSSLWSYLNAGITGLSTQPDKALQQMLSSDKAVEFAAKLEIDMEGLTTTNSLKQWLLTALTLELDPKAGASRNTVAGFDFMQADNWGLHPNEISERFDQHLIDTAKIPAALAPIASHLLKSGMAPQFVRKDLSPAATLGSSEFAIYNMGVNLIEQIAPGAATGMSDEQVTRFIGIEPISADETQQRAMAGMNPVMDWAISNGHVIKSDKDEYTLEQMATAQKALNKQNAEVSAANNFLNTVKAPSRRAMALEALRAKFGSTIDFENTYVWERVGKVFSGVKASIAAVYEAGRLGDQWAPETPALDFDKLRRHAAELPVIKEQFNQAIEQDYSQRRTHSISQLKDMISKLPLPIRTALNNGGMNLYAVGNTGGIVLDVDHYGKKYTLAVYPGAGKIIQIPPIDRSVLHGKAGSVTIDLNAFQSGAEPKPELTPNVVLTPLHLVDSDVYKGGRRLLFAEQAGTTPVNYESVRSRHLAEVLVDTAYLSKANFINKQRGFNPVDNAVEPTDVFKGFMQIVPGGSSILDIYNGDYKKAVYDLGVDIVLYAATEGLGKVWSVLKSGAAWARAKVAARFAEKFGAKEGEDSVLKDLTVNSTSQTLLSTNRLQQSHLAELPDGKFVQPSNMEDGVVISTGTPTHTKVTAIFQEGKWYAYDSKTAQPYGPALKGFVSDTTSLVQKETFSDGTSALVTQKSLADDAFTLPRVNGFDLINEGKVYRYDTHTPDLLTDLESADHFKPLEGFEAICQAPTGLTGRFRRGVNDTCFSKIIHNVSSELTQEQQALEHVRLFPSAPKLFNKDQFVIFERRRFKLVEGEMGPQLMPVLDKKRITYKDTIKGTIKQDPLFGFHAPREKIALAQQSRVVKLNSISTVCDDKRELRGIVVEDSINKSSSQYLVIEADIGEFYFARLNKAPGDELTFIKCTPKELPLIKSYKAELSLRQGVSKAPIDNDFIALPKLNVAFQALERSGYTREGIDDLKAYCKDLTPEQQREVVYQLQRHDALGKADIALRPIKVAALDKPAAFATWPAEQQNKFYAQQAKSDVNRAMKATGLGPGNQLITKADEARAQAATETIGWLRHTAHYSAPNRANLVLKTGAGNCGEMALVSKDIINKSGGRAYEWHASNAHVFTVVGGPSTLASDTVDFSEAAWKDAWIVDPWADIACPAREYTQKLKDVMTQWQRKNIKILAGGKPISPLDDDWINDLIKKPKAPFTHGYMRT</sequence>
<accession>A0ABY0RAF6</accession>
<keyword evidence="2" id="KW-1185">Reference proteome</keyword>
<evidence type="ECO:0000313" key="2">
    <source>
        <dbReference type="Proteomes" id="UP000181903"/>
    </source>
</evidence>
<dbReference type="Proteomes" id="UP000181903">
    <property type="component" value="Chromosome I"/>
</dbReference>
<organism evidence="1 2">
    <name type="scientific">Pseudomonas poae</name>
    <dbReference type="NCBI Taxonomy" id="200451"/>
    <lineage>
        <taxon>Bacteria</taxon>
        <taxon>Pseudomonadati</taxon>
        <taxon>Pseudomonadota</taxon>
        <taxon>Gammaproteobacteria</taxon>
        <taxon>Pseudomonadales</taxon>
        <taxon>Pseudomonadaceae</taxon>
        <taxon>Pseudomonas</taxon>
    </lineage>
</organism>